<dbReference type="Proteomes" id="UP000230233">
    <property type="component" value="Chromosome II"/>
</dbReference>
<keyword evidence="2" id="KW-1185">Reference proteome</keyword>
<dbReference type="AlphaFoldDB" id="A0A2G5UV72"/>
<organism evidence="1 2">
    <name type="scientific">Caenorhabditis nigoni</name>
    <dbReference type="NCBI Taxonomy" id="1611254"/>
    <lineage>
        <taxon>Eukaryota</taxon>
        <taxon>Metazoa</taxon>
        <taxon>Ecdysozoa</taxon>
        <taxon>Nematoda</taxon>
        <taxon>Chromadorea</taxon>
        <taxon>Rhabditida</taxon>
        <taxon>Rhabditina</taxon>
        <taxon>Rhabditomorpha</taxon>
        <taxon>Rhabditoidea</taxon>
        <taxon>Rhabditidae</taxon>
        <taxon>Peloderinae</taxon>
        <taxon>Caenorhabditis</taxon>
    </lineage>
</organism>
<gene>
    <name evidence="1" type="primary">Cnig_chr_II.g4058</name>
    <name evidence="1" type="ORF">B9Z55_004058</name>
</gene>
<reference evidence="2" key="1">
    <citation type="submission" date="2017-10" db="EMBL/GenBank/DDBJ databases">
        <title>Rapid genome shrinkage in a self-fertile nematode reveals novel sperm competition proteins.</title>
        <authorList>
            <person name="Yin D."/>
            <person name="Schwarz E.M."/>
            <person name="Thomas C.G."/>
            <person name="Felde R.L."/>
            <person name="Korf I.F."/>
            <person name="Cutter A.D."/>
            <person name="Schartner C.M."/>
            <person name="Ralston E.J."/>
            <person name="Meyer B.J."/>
            <person name="Haag E.S."/>
        </authorList>
    </citation>
    <scope>NUCLEOTIDE SEQUENCE [LARGE SCALE GENOMIC DNA]</scope>
    <source>
        <strain evidence="2">JU1422</strain>
    </source>
</reference>
<evidence type="ECO:0000313" key="1">
    <source>
        <dbReference type="EMBL" id="PIC43261.1"/>
    </source>
</evidence>
<dbReference type="EMBL" id="PDUG01000002">
    <property type="protein sequence ID" value="PIC43261.1"/>
    <property type="molecule type" value="Genomic_DNA"/>
</dbReference>
<name>A0A2G5UV72_9PELO</name>
<accession>A0A2G5UV72</accession>
<comment type="caution">
    <text evidence="1">The sequence shown here is derived from an EMBL/GenBank/DDBJ whole genome shotgun (WGS) entry which is preliminary data.</text>
</comment>
<proteinExistence type="predicted"/>
<evidence type="ECO:0000313" key="2">
    <source>
        <dbReference type="Proteomes" id="UP000230233"/>
    </source>
</evidence>
<protein>
    <submittedName>
        <fullName evidence="1">Uncharacterized protein</fullName>
    </submittedName>
</protein>
<sequence length="108" mass="12235">MNRMTMLEKGCEPIASTAPKNSYMKSPKIGCCSSEGDKGKNNEVLKTFRTVRVRNSIVNNIPATKNGFRDVAQVFFRLKKKNDGLGNGQFPIGKAVEYPKNMRKKRWH</sequence>